<dbReference type="AlphaFoldDB" id="A0A4S4KQN0"/>
<feature type="compositionally biased region" description="Low complexity" evidence="1">
    <location>
        <begin position="9"/>
        <end position="26"/>
    </location>
</feature>
<protein>
    <submittedName>
        <fullName evidence="2">Uncharacterized protein</fullName>
    </submittedName>
</protein>
<evidence type="ECO:0000313" key="3">
    <source>
        <dbReference type="Proteomes" id="UP000308199"/>
    </source>
</evidence>
<evidence type="ECO:0000256" key="1">
    <source>
        <dbReference type="SAM" id="MobiDB-lite"/>
    </source>
</evidence>
<name>A0A4S4KQN0_9AGAM</name>
<sequence>MTNIAGTESPSQSPASPSSALPVSNAQVADSADNQITPKDSTRDAGAASPDTYSAEELPDVAGMTLVSSTVHTQQDESTPTYPARPTDVPEHVSPEVESLKAMFPDFDIIIL</sequence>
<gene>
    <name evidence="2" type="ORF">EW145_g7126</name>
</gene>
<reference evidence="2 3" key="1">
    <citation type="submission" date="2019-02" db="EMBL/GenBank/DDBJ databases">
        <title>Genome sequencing of the rare red list fungi Phellinidium pouzarii.</title>
        <authorList>
            <person name="Buettner E."/>
            <person name="Kellner H."/>
        </authorList>
    </citation>
    <scope>NUCLEOTIDE SEQUENCE [LARGE SCALE GENOMIC DNA]</scope>
    <source>
        <strain evidence="2 3">DSM 108285</strain>
    </source>
</reference>
<dbReference type="EMBL" id="SGPK01000648">
    <property type="protein sequence ID" value="THH00168.1"/>
    <property type="molecule type" value="Genomic_DNA"/>
</dbReference>
<dbReference type="Proteomes" id="UP000308199">
    <property type="component" value="Unassembled WGS sequence"/>
</dbReference>
<comment type="caution">
    <text evidence="2">The sequence shown here is derived from an EMBL/GenBank/DDBJ whole genome shotgun (WGS) entry which is preliminary data.</text>
</comment>
<proteinExistence type="predicted"/>
<dbReference type="OrthoDB" id="9942608at2759"/>
<feature type="region of interest" description="Disordered" evidence="1">
    <location>
        <begin position="1"/>
        <end position="94"/>
    </location>
</feature>
<keyword evidence="3" id="KW-1185">Reference proteome</keyword>
<accession>A0A4S4KQN0</accession>
<organism evidence="2 3">
    <name type="scientific">Phellinidium pouzarii</name>
    <dbReference type="NCBI Taxonomy" id="167371"/>
    <lineage>
        <taxon>Eukaryota</taxon>
        <taxon>Fungi</taxon>
        <taxon>Dikarya</taxon>
        <taxon>Basidiomycota</taxon>
        <taxon>Agaricomycotina</taxon>
        <taxon>Agaricomycetes</taxon>
        <taxon>Hymenochaetales</taxon>
        <taxon>Hymenochaetaceae</taxon>
        <taxon>Phellinidium</taxon>
    </lineage>
</organism>
<feature type="compositionally biased region" description="Polar residues" evidence="1">
    <location>
        <begin position="66"/>
        <end position="81"/>
    </location>
</feature>
<evidence type="ECO:0000313" key="2">
    <source>
        <dbReference type="EMBL" id="THH00168.1"/>
    </source>
</evidence>